<evidence type="ECO:0000259" key="5">
    <source>
        <dbReference type="PROSITE" id="PS50075"/>
    </source>
</evidence>
<dbReference type="PROSITE" id="PS00455">
    <property type="entry name" value="AMP_BINDING"/>
    <property type="match status" value="1"/>
</dbReference>
<dbReference type="InterPro" id="IPR042099">
    <property type="entry name" value="ANL_N_sf"/>
</dbReference>
<dbReference type="Pfam" id="PF00501">
    <property type="entry name" value="AMP-binding"/>
    <property type="match status" value="1"/>
</dbReference>
<dbReference type="Gene3D" id="3.30.300.30">
    <property type="match status" value="1"/>
</dbReference>
<dbReference type="SUPFAM" id="SSF56801">
    <property type="entry name" value="Acetyl-CoA synthetase-like"/>
    <property type="match status" value="1"/>
</dbReference>
<comment type="caution">
    <text evidence="6">The sequence shown here is derived from an EMBL/GenBank/DDBJ whole genome shotgun (WGS) entry which is preliminary data.</text>
</comment>
<dbReference type="Gene3D" id="3.30.559.30">
    <property type="entry name" value="Nonribosomal peptide synthetase, condensation domain"/>
    <property type="match status" value="1"/>
</dbReference>
<dbReference type="PANTHER" id="PTHR45527:SF1">
    <property type="entry name" value="FATTY ACID SYNTHASE"/>
    <property type="match status" value="1"/>
</dbReference>
<dbReference type="Gene3D" id="3.40.50.12780">
    <property type="entry name" value="N-terminal domain of ligase-like"/>
    <property type="match status" value="1"/>
</dbReference>
<dbReference type="InterPro" id="IPR001242">
    <property type="entry name" value="Condensation_dom"/>
</dbReference>
<dbReference type="Gene3D" id="3.40.50.1820">
    <property type="entry name" value="alpha/beta hydrolase"/>
    <property type="match status" value="1"/>
</dbReference>
<dbReference type="SUPFAM" id="SSF47336">
    <property type="entry name" value="ACP-like"/>
    <property type="match status" value="1"/>
</dbReference>
<protein>
    <submittedName>
        <fullName evidence="6">Amino acid adenylation domain-containing protein</fullName>
    </submittedName>
</protein>
<keyword evidence="2" id="KW-0596">Phosphopantetheine</keyword>
<dbReference type="SMART" id="SM00823">
    <property type="entry name" value="PKS_PP"/>
    <property type="match status" value="1"/>
</dbReference>
<dbReference type="Proteomes" id="UP001551584">
    <property type="component" value="Unassembled WGS sequence"/>
</dbReference>
<comment type="cofactor">
    <cofactor evidence="1">
        <name>pantetheine 4'-phosphate</name>
        <dbReference type="ChEBI" id="CHEBI:47942"/>
    </cofactor>
</comment>
<dbReference type="InterPro" id="IPR023213">
    <property type="entry name" value="CAT-like_dom_sf"/>
</dbReference>
<dbReference type="EMBL" id="JBEZNA010000134">
    <property type="protein sequence ID" value="MEU9581610.1"/>
    <property type="molecule type" value="Genomic_DNA"/>
</dbReference>
<dbReference type="InterPro" id="IPR000873">
    <property type="entry name" value="AMP-dep_synth/lig_dom"/>
</dbReference>
<feature type="domain" description="Carrier" evidence="5">
    <location>
        <begin position="525"/>
        <end position="600"/>
    </location>
</feature>
<dbReference type="Pfam" id="PF00668">
    <property type="entry name" value="Condensation"/>
    <property type="match status" value="1"/>
</dbReference>
<dbReference type="PROSITE" id="PS50075">
    <property type="entry name" value="CARRIER"/>
    <property type="match status" value="1"/>
</dbReference>
<dbReference type="SUPFAM" id="SSF52777">
    <property type="entry name" value="CoA-dependent acyltransferases"/>
    <property type="match status" value="2"/>
</dbReference>
<dbReference type="Gene3D" id="3.30.559.10">
    <property type="entry name" value="Chloramphenicol acetyltransferase-like domain"/>
    <property type="match status" value="1"/>
</dbReference>
<dbReference type="InterPro" id="IPR020806">
    <property type="entry name" value="PKS_PP-bd"/>
</dbReference>
<dbReference type="InterPro" id="IPR020845">
    <property type="entry name" value="AMP-binding_CS"/>
</dbReference>
<keyword evidence="3" id="KW-0597">Phosphoprotein</keyword>
<evidence type="ECO:0000313" key="6">
    <source>
        <dbReference type="EMBL" id="MEU9581610.1"/>
    </source>
</evidence>
<proteinExistence type="predicted"/>
<dbReference type="PANTHER" id="PTHR45527">
    <property type="entry name" value="NONRIBOSOMAL PEPTIDE SYNTHETASE"/>
    <property type="match status" value="1"/>
</dbReference>
<dbReference type="Pfam" id="PF00550">
    <property type="entry name" value="PP-binding"/>
    <property type="match status" value="1"/>
</dbReference>
<feature type="region of interest" description="Disordered" evidence="4">
    <location>
        <begin position="116"/>
        <end position="145"/>
    </location>
</feature>
<evidence type="ECO:0000313" key="7">
    <source>
        <dbReference type="Proteomes" id="UP001551584"/>
    </source>
</evidence>
<keyword evidence="7" id="KW-1185">Reference proteome</keyword>
<dbReference type="InterPro" id="IPR045851">
    <property type="entry name" value="AMP-bd_C_sf"/>
</dbReference>
<dbReference type="InterPro" id="IPR029058">
    <property type="entry name" value="AB_hydrolase_fold"/>
</dbReference>
<feature type="compositionally biased region" description="Pro residues" evidence="4">
    <location>
        <begin position="125"/>
        <end position="134"/>
    </location>
</feature>
<organism evidence="6 7">
    <name type="scientific">Streptomyces chilikensis</name>
    <dbReference type="NCBI Taxonomy" id="1194079"/>
    <lineage>
        <taxon>Bacteria</taxon>
        <taxon>Bacillati</taxon>
        <taxon>Actinomycetota</taxon>
        <taxon>Actinomycetes</taxon>
        <taxon>Kitasatosporales</taxon>
        <taxon>Streptomycetaceae</taxon>
        <taxon>Streptomyces</taxon>
    </lineage>
</organism>
<gene>
    <name evidence="6" type="ORF">AB0D95_30840</name>
</gene>
<sequence length="1041" mass="108904">MRAGAQWPVPDEGLHQTFARTARAHPDATALTGAGGPVTYRALDRAADAWAARLSAAGAGPGRVVPVLLPRGTALVTALLAVLKTGAAYALLDPAWPERRLRDVLDLLDAPVLAGPHGDGGRAPGGPPVCPPPADGSTAPEDFRPASVRSGDPCCVFFTSGTTGRPKGVLSPHRATARLFPPPGAGGFADIRPGAVVPVAAPMPWDAFSLELWGALLNGGTALLVDEPYLSPQALRRAVAEHGADTVWLTAGLFNMVVDEDPDAFAGLRRLITGGERLSPGHVARFLRRHPGTVLLNGYGPVESTVFATTHRVTEDDCDAADGIPLGVPVPGTQVYVLDGTRPCGPGETGEICLAGQGLALRYLGDPALTDAAFTTLVLDGRPTRVYRTGDLGSFGADGLLRYGGRADRQIKIRGHRVEPAEVERQIEELLPGVRGCRVLPRRDAHGAVRDLIAFCVPRTAGDPLTGARRVLDGALVAYQRPSTVVGVPAFPLTAAGKLDERALLALLDDAPPATGADTAAPAPAAPDATEQAVAETFAAVLRRPAVPSDASFFELGGTSLDAGRVCARLSARLDRPVPVSALYRDPTPAGLAALLRARSPRDPGPAAGPDGVPLTPLQLVYLTRHLTDPGDRTGECRLSWVIEGEPDRTALAAAIARTHERHEPLRARYVADPAPAAVLPGLPAPELEEVPPQPTLDAAFKALDDRFADGLEPTEGEVWRTALVPVDDGGAPRAVLGCVVHHLAFDGWSESVLARELAAGYRRALGLPAAADPAVPTLAQAHAERVRRAAHTDLEAQRARLLRELSGAPDLVWPAGPRTPLPVRHRALRLPPASVAALDAEAAAAGATRFTALLRRFARALAGATGQHDLTVGVPVAQRDTPLTQHAVGCHLTMVPLRLRGPVLADGPAAVRATARLVADALAAQDVPFHDLLQAAGRRPDGGRPPLYQVLFALQDNAPAALDLPGATTRFVRLPYADLPLEFHAELWPEPDGGLRLAVSYRPAAVPETAVDTFLDHFRTDAAGRPAPAAPPAGRTGGPS</sequence>
<dbReference type="InterPro" id="IPR010071">
    <property type="entry name" value="AA_adenyl_dom"/>
</dbReference>
<dbReference type="InterPro" id="IPR009081">
    <property type="entry name" value="PP-bd_ACP"/>
</dbReference>
<dbReference type="InterPro" id="IPR036736">
    <property type="entry name" value="ACP-like_sf"/>
</dbReference>
<accession>A0ABV3EZG6</accession>
<name>A0ABV3EZG6_9ACTN</name>
<evidence type="ECO:0000256" key="3">
    <source>
        <dbReference type="ARBA" id="ARBA00022553"/>
    </source>
</evidence>
<dbReference type="RefSeq" id="WP_359278398.1">
    <property type="nucleotide sequence ID" value="NZ_JBEZNA010000134.1"/>
</dbReference>
<reference evidence="6 7" key="1">
    <citation type="submission" date="2024-06" db="EMBL/GenBank/DDBJ databases">
        <title>The Natural Products Discovery Center: Release of the First 8490 Sequenced Strains for Exploring Actinobacteria Biosynthetic Diversity.</title>
        <authorList>
            <person name="Kalkreuter E."/>
            <person name="Kautsar S.A."/>
            <person name="Yang D."/>
            <person name="Bader C.D."/>
            <person name="Teijaro C.N."/>
            <person name="Fluegel L."/>
            <person name="Davis C.M."/>
            <person name="Simpson J.R."/>
            <person name="Lauterbach L."/>
            <person name="Steele A.D."/>
            <person name="Gui C."/>
            <person name="Meng S."/>
            <person name="Li G."/>
            <person name="Viehrig K."/>
            <person name="Ye F."/>
            <person name="Su P."/>
            <person name="Kiefer A.F."/>
            <person name="Nichols A."/>
            <person name="Cepeda A.J."/>
            <person name="Yan W."/>
            <person name="Fan B."/>
            <person name="Jiang Y."/>
            <person name="Adhikari A."/>
            <person name="Zheng C.-J."/>
            <person name="Schuster L."/>
            <person name="Cowan T.M."/>
            <person name="Smanski M.J."/>
            <person name="Chevrette M.G."/>
            <person name="De Carvalho L.P.S."/>
            <person name="Shen B."/>
        </authorList>
    </citation>
    <scope>NUCLEOTIDE SEQUENCE [LARGE SCALE GENOMIC DNA]</scope>
    <source>
        <strain evidence="6 7">NPDC048117</strain>
    </source>
</reference>
<evidence type="ECO:0000256" key="1">
    <source>
        <dbReference type="ARBA" id="ARBA00001957"/>
    </source>
</evidence>
<dbReference type="NCBIfam" id="TIGR01733">
    <property type="entry name" value="AA-adenyl-dom"/>
    <property type="match status" value="1"/>
</dbReference>
<evidence type="ECO:0000256" key="4">
    <source>
        <dbReference type="SAM" id="MobiDB-lite"/>
    </source>
</evidence>
<evidence type="ECO:0000256" key="2">
    <source>
        <dbReference type="ARBA" id="ARBA00022450"/>
    </source>
</evidence>